<proteinExistence type="predicted"/>
<evidence type="ECO:0000313" key="1">
    <source>
        <dbReference type="EMBL" id="GMT24361.1"/>
    </source>
</evidence>
<dbReference type="Proteomes" id="UP001432322">
    <property type="component" value="Unassembled WGS sequence"/>
</dbReference>
<dbReference type="Pfam" id="PF12150">
    <property type="entry name" value="MFP2b"/>
    <property type="match status" value="2"/>
</dbReference>
<evidence type="ECO:0000313" key="2">
    <source>
        <dbReference type="Proteomes" id="UP001432322"/>
    </source>
</evidence>
<dbReference type="SUPFAM" id="SSF141739">
    <property type="entry name" value="MFPT repeat-like"/>
    <property type="match status" value="2"/>
</dbReference>
<keyword evidence="2" id="KW-1185">Reference proteome</keyword>
<dbReference type="AlphaFoldDB" id="A0AAV5VX23"/>
<accession>A0AAV5VX23</accession>
<sequence length="377" mass="41997">MPNPSPKEDAWAFQPIGSPFPEAPVKALGEQNQYVALWYKNGKPIHGRSWNNQGVVECSFPYPLGKAELTGVKDLGGQIQILQYKGDHNSLGYWYEWIKYSDRFEKAEDRQLLRCGDSLPIMWKRPQGNLMGYLDNKTEKAYFSHDKTMTTFEGGALNDMMIVVRNLKGGPPFCECASCPKPPPPPPVPAPGPPPPRVMLNEWLDVRVGDAWPTRSLVKALDKTLDTAPGQNGDQFVALWYMAGEPVMGRAWNEGGKIAACFGWFKREYKGNVGSIQLLCNLSEHVRGFDYSWVPYKEAAVFGEDAKTFSSVYVDNSKVSISPCVVNYNGKQVLGKADVRNEKASCGIDGKEFEHVGPACHTSFVLVRKAKVGYKFD</sequence>
<dbReference type="InterPro" id="IPR021010">
    <property type="entry name" value="Cytosolic_motility_protein"/>
</dbReference>
<reference evidence="1" key="1">
    <citation type="submission" date="2023-10" db="EMBL/GenBank/DDBJ databases">
        <title>Genome assembly of Pristionchus species.</title>
        <authorList>
            <person name="Yoshida K."/>
            <person name="Sommer R.J."/>
        </authorList>
    </citation>
    <scope>NUCLEOTIDE SEQUENCE</scope>
    <source>
        <strain evidence="1">RS5133</strain>
    </source>
</reference>
<comment type="caution">
    <text evidence="1">The sequence shown here is derived from an EMBL/GenBank/DDBJ whole genome shotgun (WGS) entry which is preliminary data.</text>
</comment>
<gene>
    <name evidence="1" type="ORF">PFISCL1PPCAC_15658</name>
</gene>
<evidence type="ECO:0008006" key="3">
    <source>
        <dbReference type="Google" id="ProtNLM"/>
    </source>
</evidence>
<name>A0AAV5VX23_9BILA</name>
<protein>
    <recommendedName>
        <fullName evidence="3">B30.2/SPRY domain-containing protein</fullName>
    </recommendedName>
</protein>
<dbReference type="EMBL" id="BTSY01000004">
    <property type="protein sequence ID" value="GMT24361.1"/>
    <property type="molecule type" value="Genomic_DNA"/>
</dbReference>
<dbReference type="PANTHER" id="PTHR31578:SF3">
    <property type="entry name" value="NEMATODE SPECIFIC PEPTIDE FAMILY"/>
    <property type="match status" value="1"/>
</dbReference>
<dbReference type="PANTHER" id="PTHR31578">
    <property type="entry name" value="PROTEIN CBG21223-RELATED"/>
    <property type="match status" value="1"/>
</dbReference>
<organism evidence="1 2">
    <name type="scientific">Pristionchus fissidentatus</name>
    <dbReference type="NCBI Taxonomy" id="1538716"/>
    <lineage>
        <taxon>Eukaryota</taxon>
        <taxon>Metazoa</taxon>
        <taxon>Ecdysozoa</taxon>
        <taxon>Nematoda</taxon>
        <taxon>Chromadorea</taxon>
        <taxon>Rhabditida</taxon>
        <taxon>Rhabditina</taxon>
        <taxon>Diplogasteromorpha</taxon>
        <taxon>Diplogasteroidea</taxon>
        <taxon>Neodiplogasteridae</taxon>
        <taxon>Pristionchus</taxon>
    </lineage>
</organism>